<feature type="domain" description="PKD-like" evidence="3">
    <location>
        <begin position="649"/>
        <end position="732"/>
    </location>
</feature>
<dbReference type="InterPro" id="IPR027372">
    <property type="entry name" value="Phytase-like_dom"/>
</dbReference>
<protein>
    <submittedName>
        <fullName evidence="4">Por secretion system C-terminal sorting domain-containing protein</fullName>
    </submittedName>
</protein>
<sequence length="910" mass="97257">MKRTFTLFSSQRIGSDRLPLPQASRLRQMLLVVLFLFTTVCVQAQITLLQDYQNNHSAAIGTFQGINFREAGFSGLYAIPGTNGKEFWTLSDRGVNVDAANANPAACRPTYDKIYGFPSYAPKIHRIRVNGDSVQILQTITMKRPDGTNATGIINPAGFGSTAQEMASTDTVLNCANFNLKIAPKDVWGIDSEGIVRDGDGNFWVCEEGGPTVWKISPNGVVLKRFTPYANLAGAQPQDVQIDTVFKYRKNNRGFEGISITPSGKIYAIIQSPILYPNKSVGEGTRIHRILEINPVTNATRMFAYVNDGIIGTGSNQIRLRDWKIGDMAAINDHSFLVLEAALRGTTDIKRIYRIELNGATPVTSALYNGLTLEALVDTTGLSAQGIKPVKKTLVMDLLANGWPSVLDKAEGLAILNDSTIAITNDNDYGQSSPLENGIATATANKSHVFVYRLSGANKLEGYQASCQLSAEEISGPANACAFMGHIGEVATYSVAATNGASFEWTLPKQATLVSGQGTNTIRVKFLGAFVSGTIGVKITSTCGTDVLTRSLNVIKSLPATPQTIIGPSRVCDFVGTSTPVTYAIDFTTEDVVEYRWTVPAHVALVGGQGTDSIQVIFTSRFRAGDIKVKAISGCGSSAFRTLALSSTPPSKPGAIAGQSYAICSPNNVVTYSIDPVPFATSYKWTTTVPGAIIVANDSTTATITFPPFVNGIVSVLAVNDCGSSAARTLTVRSKAETPAIVHGPSEVCLGSLQTFSVDSLAGVLYYDWSVPKGSVIQSGVGTASITVKIGSESGSIKVRAVTGCDVGNNAKLDLVVKRCNGVPTHCDLVLYPIPTKGQLYFRFETNEKVTFQVTITHAITGATVFRTAGAVGPDDNTYAADLSQLPNGYYIVHVTSGTFSRHQRIEIKR</sequence>
<evidence type="ECO:0000259" key="1">
    <source>
        <dbReference type="Pfam" id="PF13449"/>
    </source>
</evidence>
<evidence type="ECO:0000313" key="5">
    <source>
        <dbReference type="Proteomes" id="UP000184212"/>
    </source>
</evidence>
<dbReference type="Pfam" id="PF13449">
    <property type="entry name" value="Phytase-like"/>
    <property type="match status" value="1"/>
</dbReference>
<feature type="domain" description="PKD-like" evidence="3">
    <location>
        <begin position="559"/>
        <end position="644"/>
    </location>
</feature>
<organism evidence="4 5">
    <name type="scientific">Chryseolinea serpens</name>
    <dbReference type="NCBI Taxonomy" id="947013"/>
    <lineage>
        <taxon>Bacteria</taxon>
        <taxon>Pseudomonadati</taxon>
        <taxon>Bacteroidota</taxon>
        <taxon>Cytophagia</taxon>
        <taxon>Cytophagales</taxon>
        <taxon>Fulvivirgaceae</taxon>
        <taxon>Chryseolinea</taxon>
    </lineage>
</organism>
<dbReference type="EMBL" id="FQWQ01000003">
    <property type="protein sequence ID" value="SHH65862.1"/>
    <property type="molecule type" value="Genomic_DNA"/>
</dbReference>
<dbReference type="OrthoDB" id="9803927at2"/>
<dbReference type="InterPro" id="IPR026444">
    <property type="entry name" value="Secre_tail"/>
</dbReference>
<dbReference type="RefSeq" id="WP_073139336.1">
    <property type="nucleotide sequence ID" value="NZ_FQWQ01000003.1"/>
</dbReference>
<proteinExistence type="predicted"/>
<dbReference type="AlphaFoldDB" id="A0A1M5US33"/>
<evidence type="ECO:0000259" key="3">
    <source>
        <dbReference type="Pfam" id="PF19408"/>
    </source>
</evidence>
<feature type="domain" description="PKD-like" evidence="3">
    <location>
        <begin position="471"/>
        <end position="554"/>
    </location>
</feature>
<dbReference type="PANTHER" id="PTHR37957:SF1">
    <property type="entry name" value="PHYTASE-LIKE DOMAIN-CONTAINING PROTEIN"/>
    <property type="match status" value="1"/>
</dbReference>
<name>A0A1M5US33_9BACT</name>
<feature type="domain" description="Secretion system C-terminal sorting" evidence="2">
    <location>
        <begin position="831"/>
        <end position="905"/>
    </location>
</feature>
<dbReference type="SUPFAM" id="SSF101898">
    <property type="entry name" value="NHL repeat"/>
    <property type="match status" value="1"/>
</dbReference>
<dbReference type="STRING" id="947013.SAMN04488109_4879"/>
<dbReference type="InterPro" id="IPR045829">
    <property type="entry name" value="PKD_6"/>
</dbReference>
<gene>
    <name evidence="4" type="ORF">SAMN04488109_4879</name>
</gene>
<feature type="domain" description="PKD-like" evidence="3">
    <location>
        <begin position="737"/>
        <end position="813"/>
    </location>
</feature>
<dbReference type="NCBIfam" id="TIGR04183">
    <property type="entry name" value="Por_Secre_tail"/>
    <property type="match status" value="1"/>
</dbReference>
<reference evidence="4 5" key="1">
    <citation type="submission" date="2016-11" db="EMBL/GenBank/DDBJ databases">
        <authorList>
            <person name="Jaros S."/>
            <person name="Januszkiewicz K."/>
            <person name="Wedrychowicz H."/>
        </authorList>
    </citation>
    <scope>NUCLEOTIDE SEQUENCE [LARGE SCALE GENOMIC DNA]</scope>
    <source>
        <strain evidence="4 5">DSM 24574</strain>
    </source>
</reference>
<evidence type="ECO:0000313" key="4">
    <source>
        <dbReference type="EMBL" id="SHH65862.1"/>
    </source>
</evidence>
<accession>A0A1M5US33</accession>
<dbReference type="Pfam" id="PF19408">
    <property type="entry name" value="PKD_6"/>
    <property type="match status" value="4"/>
</dbReference>
<dbReference type="PANTHER" id="PTHR37957">
    <property type="entry name" value="BLR7070 PROTEIN"/>
    <property type="match status" value="1"/>
</dbReference>
<dbReference type="Proteomes" id="UP000184212">
    <property type="component" value="Unassembled WGS sequence"/>
</dbReference>
<evidence type="ECO:0000259" key="2">
    <source>
        <dbReference type="Pfam" id="PF18962"/>
    </source>
</evidence>
<feature type="domain" description="Phytase-like" evidence="1">
    <location>
        <begin position="72"/>
        <end position="429"/>
    </location>
</feature>
<keyword evidence="5" id="KW-1185">Reference proteome</keyword>
<dbReference type="Pfam" id="PF18962">
    <property type="entry name" value="Por_Secre_tail"/>
    <property type="match status" value="1"/>
</dbReference>